<dbReference type="AlphaFoldDB" id="A0A0D3ER53"/>
<reference evidence="6" key="2">
    <citation type="submission" date="2015-03" db="UniProtKB">
        <authorList>
            <consortium name="EnsemblPlants"/>
        </authorList>
    </citation>
    <scope>IDENTIFICATION</scope>
</reference>
<evidence type="ECO:0000256" key="1">
    <source>
        <dbReference type="ARBA" id="ARBA00001936"/>
    </source>
</evidence>
<dbReference type="SFLD" id="SFLDG01019">
    <property type="entry name" value="Terpene_Cyclase_Like_1_C_Termi"/>
    <property type="match status" value="1"/>
</dbReference>
<dbReference type="InterPro" id="IPR008930">
    <property type="entry name" value="Terpenoid_cyclase/PrenylTrfase"/>
</dbReference>
<dbReference type="STRING" id="65489.A0A0D3ER53"/>
<dbReference type="PANTHER" id="PTHR31225">
    <property type="entry name" value="OS04G0344100 PROTEIN-RELATED"/>
    <property type="match status" value="1"/>
</dbReference>
<keyword evidence="7" id="KW-1185">Reference proteome</keyword>
<comment type="cofactor">
    <cofactor evidence="2">
        <name>Mg(2+)</name>
        <dbReference type="ChEBI" id="CHEBI:18420"/>
    </cofactor>
</comment>
<dbReference type="Pfam" id="PF01397">
    <property type="entry name" value="Terpene_synth"/>
    <property type="match status" value="1"/>
</dbReference>
<dbReference type="SUPFAM" id="SSF48576">
    <property type="entry name" value="Terpenoid synthases"/>
    <property type="match status" value="1"/>
</dbReference>
<keyword evidence="3" id="KW-0479">Metal-binding</keyword>
<dbReference type="InterPro" id="IPR034741">
    <property type="entry name" value="Terpene_cyclase-like_1_C"/>
</dbReference>
<dbReference type="CDD" id="cd00684">
    <property type="entry name" value="Terpene_cyclase_plant_C1"/>
    <property type="match status" value="1"/>
</dbReference>
<dbReference type="InterPro" id="IPR008949">
    <property type="entry name" value="Isoprenoid_synthase_dom_sf"/>
</dbReference>
<organism evidence="6">
    <name type="scientific">Oryza barthii</name>
    <dbReference type="NCBI Taxonomy" id="65489"/>
    <lineage>
        <taxon>Eukaryota</taxon>
        <taxon>Viridiplantae</taxon>
        <taxon>Streptophyta</taxon>
        <taxon>Embryophyta</taxon>
        <taxon>Tracheophyta</taxon>
        <taxon>Spermatophyta</taxon>
        <taxon>Magnoliopsida</taxon>
        <taxon>Liliopsida</taxon>
        <taxon>Poales</taxon>
        <taxon>Poaceae</taxon>
        <taxon>BOP clade</taxon>
        <taxon>Oryzoideae</taxon>
        <taxon>Oryzeae</taxon>
        <taxon>Oryzinae</taxon>
        <taxon>Oryza</taxon>
    </lineage>
</organism>
<dbReference type="eggNOG" id="ENOG502QUCN">
    <property type="taxonomic scope" value="Eukaryota"/>
</dbReference>
<dbReference type="InterPro" id="IPR044814">
    <property type="entry name" value="Terpene_cyclase_plant_C1"/>
</dbReference>
<dbReference type="Proteomes" id="UP000026960">
    <property type="component" value="Chromosome 1"/>
</dbReference>
<dbReference type="PANTHER" id="PTHR31225:SF186">
    <property type="entry name" value="TAU-CADINOL SYNTHASE"/>
    <property type="match status" value="1"/>
</dbReference>
<evidence type="ECO:0008006" key="8">
    <source>
        <dbReference type="Google" id="ProtNLM"/>
    </source>
</evidence>
<dbReference type="GO" id="GO:0010333">
    <property type="term" value="F:terpene synthase activity"/>
    <property type="evidence" value="ECO:0007669"/>
    <property type="project" value="InterPro"/>
</dbReference>
<dbReference type="InterPro" id="IPR050148">
    <property type="entry name" value="Terpene_synthase-like"/>
</dbReference>
<dbReference type="GO" id="GO:0000287">
    <property type="term" value="F:magnesium ion binding"/>
    <property type="evidence" value="ECO:0007669"/>
    <property type="project" value="InterPro"/>
</dbReference>
<dbReference type="InterPro" id="IPR036965">
    <property type="entry name" value="Terpene_synth_N_sf"/>
</dbReference>
<dbReference type="Gramene" id="OBART01G22460.1">
    <property type="protein sequence ID" value="OBART01G22460.1"/>
    <property type="gene ID" value="OBART01G22460"/>
</dbReference>
<sequence>MEERAEQLVEQIGRMFEACRDDVVKQMNLVDVLQRLGIEHHFEEQINTTLRNIHSVEFYSSNLHEVALRFRLLRQQEYWVSPDEFNKFKCEDGSFKSDINNDPKGLLSLYHAAYLLTHNERALKEAILFATHHLELLSGSLEFPLAEQVKRALQIPLPRTLKRVEALNFIFEYTAQEHTFNPSISELAKLDFNILQKLHQKELKHICRQDVSSDINLDYTRDRVVECYFCAYVVYYEKEYARARMMLAKKIMLISLLDDTYDVHATLEEARKFNEALQRWDKNAVSLVPEGLKRFFLSIMSNFRDFEDELEPHEKYRNAYNIKAFQILSNNYLQEAEWFHQKYIPSFTEHAAVSLVTGGAIELPVSIIVGMGDIATKDAFDWALSCADAGRAFGEVSRFMDDLAVSQNGREKMDVANAVECYMKEHGVTSDVAEAEISEMVEGAWRTLNQARFEDRVYLPFVQRIANVSMSIALLFHGKRDGYTNSHELKDIFESHFVNPIPLDHLDTIEDM</sequence>
<dbReference type="Gene3D" id="1.10.600.10">
    <property type="entry name" value="Farnesyl Diphosphate Synthase"/>
    <property type="match status" value="1"/>
</dbReference>
<evidence type="ECO:0000313" key="6">
    <source>
        <dbReference type="EnsemblPlants" id="OBART01G22460.1"/>
    </source>
</evidence>
<dbReference type="GO" id="GO:0016102">
    <property type="term" value="P:diterpenoid biosynthetic process"/>
    <property type="evidence" value="ECO:0007669"/>
    <property type="project" value="InterPro"/>
</dbReference>
<dbReference type="PaxDb" id="65489-OBART01G22460.1"/>
<dbReference type="EnsemblPlants" id="OBART01G22460.1">
    <property type="protein sequence ID" value="OBART01G22460.1"/>
    <property type="gene ID" value="OBART01G22460"/>
</dbReference>
<feature type="domain" description="Terpene synthase metal-binding" evidence="5">
    <location>
        <begin position="212"/>
        <end position="446"/>
    </location>
</feature>
<evidence type="ECO:0000256" key="3">
    <source>
        <dbReference type="ARBA" id="ARBA00022723"/>
    </source>
</evidence>
<comment type="cofactor">
    <cofactor evidence="1">
        <name>Mn(2+)</name>
        <dbReference type="ChEBI" id="CHEBI:29035"/>
    </cofactor>
</comment>
<evidence type="ECO:0000256" key="2">
    <source>
        <dbReference type="ARBA" id="ARBA00001946"/>
    </source>
</evidence>
<dbReference type="SFLD" id="SFLDS00005">
    <property type="entry name" value="Isoprenoid_Synthase_Type_I"/>
    <property type="match status" value="1"/>
</dbReference>
<dbReference type="InterPro" id="IPR005630">
    <property type="entry name" value="Terpene_synthase_metal-bd"/>
</dbReference>
<evidence type="ECO:0000259" key="4">
    <source>
        <dbReference type="Pfam" id="PF01397"/>
    </source>
</evidence>
<proteinExistence type="predicted"/>
<dbReference type="InterPro" id="IPR001906">
    <property type="entry name" value="Terpene_synth_N"/>
</dbReference>
<dbReference type="SUPFAM" id="SSF48239">
    <property type="entry name" value="Terpenoid cyclases/Protein prenyltransferases"/>
    <property type="match status" value="1"/>
</dbReference>
<evidence type="ECO:0000313" key="7">
    <source>
        <dbReference type="Proteomes" id="UP000026960"/>
    </source>
</evidence>
<evidence type="ECO:0000259" key="5">
    <source>
        <dbReference type="Pfam" id="PF03936"/>
    </source>
</evidence>
<feature type="domain" description="Terpene synthase N-terminal" evidence="4">
    <location>
        <begin position="1"/>
        <end position="153"/>
    </location>
</feature>
<accession>A0A0D3ER53</accession>
<protein>
    <recommendedName>
        <fullName evidence="8">Terpene synthase N-terminal domain-containing protein</fullName>
    </recommendedName>
</protein>
<reference evidence="6" key="1">
    <citation type="journal article" date="2009" name="Rice">
        <title>De Novo Next Generation Sequencing of Plant Genomes.</title>
        <authorList>
            <person name="Rounsley S."/>
            <person name="Marri P.R."/>
            <person name="Yu Y."/>
            <person name="He R."/>
            <person name="Sisneros N."/>
            <person name="Goicoechea J.L."/>
            <person name="Lee S.J."/>
            <person name="Angelova A."/>
            <person name="Kudrna D."/>
            <person name="Luo M."/>
            <person name="Affourtit J."/>
            <person name="Desany B."/>
            <person name="Knight J."/>
            <person name="Niazi F."/>
            <person name="Egholm M."/>
            <person name="Wing R.A."/>
        </authorList>
    </citation>
    <scope>NUCLEOTIDE SEQUENCE [LARGE SCALE GENOMIC DNA]</scope>
    <source>
        <strain evidence="6">cv. IRGC 105608</strain>
    </source>
</reference>
<dbReference type="Pfam" id="PF03936">
    <property type="entry name" value="Terpene_synth_C"/>
    <property type="match status" value="1"/>
</dbReference>
<dbReference type="Gene3D" id="1.50.10.130">
    <property type="entry name" value="Terpene synthase, N-terminal domain"/>
    <property type="match status" value="1"/>
</dbReference>
<dbReference type="HOGENOM" id="CLU_003125_7_0_1"/>
<name>A0A0D3ER53_9ORYZ</name>